<dbReference type="Gene3D" id="3.30.565.10">
    <property type="entry name" value="Histidine kinase-like ATPase, C-terminal domain"/>
    <property type="match status" value="1"/>
</dbReference>
<dbReference type="CDD" id="cd12915">
    <property type="entry name" value="PDC2_DGC_like"/>
    <property type="match status" value="1"/>
</dbReference>
<dbReference type="CDD" id="cd00082">
    <property type="entry name" value="HisKA"/>
    <property type="match status" value="1"/>
</dbReference>
<evidence type="ECO:0000256" key="5">
    <source>
        <dbReference type="ARBA" id="ARBA00022777"/>
    </source>
</evidence>
<dbReference type="PANTHER" id="PTHR43047">
    <property type="entry name" value="TWO-COMPONENT HISTIDINE PROTEIN KINASE"/>
    <property type="match status" value="1"/>
</dbReference>
<dbReference type="CDD" id="cd12914">
    <property type="entry name" value="PDC1_DGC_like"/>
    <property type="match status" value="1"/>
</dbReference>
<keyword evidence="6" id="KW-1133">Transmembrane helix</keyword>
<keyword evidence="5 8" id="KW-0418">Kinase</keyword>
<name>A0A845HX49_9BURK</name>
<keyword evidence="3" id="KW-0597">Phosphoprotein</keyword>
<feature type="transmembrane region" description="Helical" evidence="6">
    <location>
        <begin position="273"/>
        <end position="294"/>
    </location>
</feature>
<dbReference type="Gene3D" id="3.30.450.20">
    <property type="entry name" value="PAS domain"/>
    <property type="match status" value="2"/>
</dbReference>
<dbReference type="Pfam" id="PF22588">
    <property type="entry name" value="dCache_1_like"/>
    <property type="match status" value="1"/>
</dbReference>
<accession>A0A845HX49</accession>
<protein>
    <recommendedName>
        <fullName evidence="2">histidine kinase</fullName>
        <ecNumber evidence="2">2.7.13.3</ecNumber>
    </recommendedName>
</protein>
<comment type="caution">
    <text evidence="8">The sequence shown here is derived from an EMBL/GenBank/DDBJ whole genome shotgun (WGS) entry which is preliminary data.</text>
</comment>
<proteinExistence type="predicted"/>
<dbReference type="InterPro" id="IPR003594">
    <property type="entry name" value="HATPase_dom"/>
</dbReference>
<dbReference type="AlphaFoldDB" id="A0A845HX49"/>
<dbReference type="Proteomes" id="UP000484875">
    <property type="component" value="Unassembled WGS sequence"/>
</dbReference>
<evidence type="ECO:0000313" key="8">
    <source>
        <dbReference type="EMBL" id="MYN20926.1"/>
    </source>
</evidence>
<dbReference type="EC" id="2.7.13.3" evidence="2"/>
<dbReference type="SMART" id="SM00387">
    <property type="entry name" value="HATPase_c"/>
    <property type="match status" value="1"/>
</dbReference>
<dbReference type="PROSITE" id="PS50109">
    <property type="entry name" value="HIS_KIN"/>
    <property type="match status" value="1"/>
</dbReference>
<evidence type="ECO:0000256" key="2">
    <source>
        <dbReference type="ARBA" id="ARBA00012438"/>
    </source>
</evidence>
<comment type="catalytic activity">
    <reaction evidence="1">
        <text>ATP + protein L-histidine = ADP + protein N-phospho-L-histidine.</text>
        <dbReference type="EC" id="2.7.13.3"/>
    </reaction>
</comment>
<organism evidence="8 9">
    <name type="scientific">Duganella vulcania</name>
    <dbReference type="NCBI Taxonomy" id="2692166"/>
    <lineage>
        <taxon>Bacteria</taxon>
        <taxon>Pseudomonadati</taxon>
        <taxon>Pseudomonadota</taxon>
        <taxon>Betaproteobacteria</taxon>
        <taxon>Burkholderiales</taxon>
        <taxon>Oxalobacteraceae</taxon>
        <taxon>Telluria group</taxon>
        <taxon>Duganella</taxon>
    </lineage>
</organism>
<dbReference type="SMART" id="SM00388">
    <property type="entry name" value="HisKA"/>
    <property type="match status" value="1"/>
</dbReference>
<keyword evidence="6" id="KW-0472">Membrane</keyword>
<dbReference type="Pfam" id="PF00512">
    <property type="entry name" value="HisKA"/>
    <property type="match status" value="1"/>
</dbReference>
<feature type="domain" description="Histidine kinase" evidence="7">
    <location>
        <begin position="317"/>
        <end position="534"/>
    </location>
</feature>
<keyword evidence="6" id="KW-0812">Transmembrane</keyword>
<evidence type="ECO:0000259" key="7">
    <source>
        <dbReference type="PROSITE" id="PS50109"/>
    </source>
</evidence>
<dbReference type="InterPro" id="IPR003661">
    <property type="entry name" value="HisK_dim/P_dom"/>
</dbReference>
<gene>
    <name evidence="8" type="ORF">GTP81_29745</name>
</gene>
<evidence type="ECO:0000256" key="6">
    <source>
        <dbReference type="SAM" id="Phobius"/>
    </source>
</evidence>
<dbReference type="PANTHER" id="PTHR43047:SF64">
    <property type="entry name" value="HISTIDINE KINASE CONTAINING CHEY-HOMOLOGOUS RECEIVER DOMAIN AND PAS DOMAIN-RELATED"/>
    <property type="match status" value="1"/>
</dbReference>
<dbReference type="InterPro" id="IPR004358">
    <property type="entry name" value="Sig_transdc_His_kin-like_C"/>
</dbReference>
<keyword evidence="4" id="KW-0808">Transferase</keyword>
<keyword evidence="9" id="KW-1185">Reference proteome</keyword>
<dbReference type="EMBL" id="WWCV01000106">
    <property type="protein sequence ID" value="MYN20926.1"/>
    <property type="molecule type" value="Genomic_DNA"/>
</dbReference>
<dbReference type="InterPro" id="IPR036890">
    <property type="entry name" value="HATPase_C_sf"/>
</dbReference>
<evidence type="ECO:0000256" key="1">
    <source>
        <dbReference type="ARBA" id="ARBA00000085"/>
    </source>
</evidence>
<evidence type="ECO:0000313" key="9">
    <source>
        <dbReference type="Proteomes" id="UP000484875"/>
    </source>
</evidence>
<evidence type="ECO:0000256" key="3">
    <source>
        <dbReference type="ARBA" id="ARBA00022553"/>
    </source>
</evidence>
<sequence>MLWSIALLLVAGGWTLTLHQLDESKRLQIDDARRDAQALGRLFNEHAARTLEAADQAVIFLRHRYEVEGARLDIKRELQDGLGPADIFNQFSIVDEHGDVTLSSIPFKSTNVADREHIRVHMNSDEGLLYISKPILGRVSNKWSLQLTRRVNYPDGRFRGVVVASMDPQYFTRLYQDIDVGRQGLIALVGADGVMRVRRVGKDSSLGQDISASPLFAAMRAQRQGTTSDAGPVDGRDRMYAFQRLERFPLYVLVGIDLRECMARYDASRQRTLALAAGATTVILLCTLGLHILFGQLIRSSARAVAANLAKSRFLANMSHELRTPLNGILGYSELLQIEMGASRAGGFADAIHRSGLRLLGLVEAVLELSALESGREPLVVEPMVMADLPQLALSRHREAAVLKGLALSAQMEAGLPAVWPCDRVKLLRILDILLLNAISATAAGSVLLRVAPGPGGGLRCEVRDTGPGVPEAMRRAIFENFSQADDTASRAKEGAGLGLAIASQLAALMRGRLRLRRSDSGGAVFVVELPAQRLEPDGGGQLEAA</sequence>
<dbReference type="InterPro" id="IPR054327">
    <property type="entry name" value="His-kinase-like_sensor"/>
</dbReference>
<dbReference type="GO" id="GO:0000155">
    <property type="term" value="F:phosphorelay sensor kinase activity"/>
    <property type="evidence" value="ECO:0007669"/>
    <property type="project" value="InterPro"/>
</dbReference>
<dbReference type="InterPro" id="IPR036097">
    <property type="entry name" value="HisK_dim/P_sf"/>
</dbReference>
<dbReference type="InterPro" id="IPR005467">
    <property type="entry name" value="His_kinase_dom"/>
</dbReference>
<dbReference type="Pfam" id="PF02518">
    <property type="entry name" value="HATPase_c"/>
    <property type="match status" value="1"/>
</dbReference>
<reference evidence="8 9" key="1">
    <citation type="submission" date="2019-12" db="EMBL/GenBank/DDBJ databases">
        <title>Novel species isolated from a subtropical stream in China.</title>
        <authorList>
            <person name="Lu H."/>
        </authorList>
    </citation>
    <scope>NUCLEOTIDE SEQUENCE [LARGE SCALE GENOMIC DNA]</scope>
    <source>
        <strain evidence="8 9">FT107W</strain>
    </source>
</reference>
<dbReference type="PRINTS" id="PR00344">
    <property type="entry name" value="BCTRLSENSOR"/>
</dbReference>
<dbReference type="SUPFAM" id="SSF47384">
    <property type="entry name" value="Homodimeric domain of signal transducing histidine kinase"/>
    <property type="match status" value="1"/>
</dbReference>
<evidence type="ECO:0000256" key="4">
    <source>
        <dbReference type="ARBA" id="ARBA00022679"/>
    </source>
</evidence>
<dbReference type="Gene3D" id="1.10.287.130">
    <property type="match status" value="1"/>
</dbReference>
<dbReference type="SUPFAM" id="SSF55874">
    <property type="entry name" value="ATPase domain of HSP90 chaperone/DNA topoisomerase II/histidine kinase"/>
    <property type="match status" value="1"/>
</dbReference>